<dbReference type="EC" id="3.1.-.-" evidence="9"/>
<evidence type="ECO:0000256" key="1">
    <source>
        <dbReference type="ARBA" id="ARBA00001946"/>
    </source>
</evidence>
<evidence type="ECO:0000256" key="3">
    <source>
        <dbReference type="ARBA" id="ARBA00022722"/>
    </source>
</evidence>
<dbReference type="CDD" id="cd09725">
    <property type="entry name" value="Cas2_I_II_III"/>
    <property type="match status" value="1"/>
</dbReference>
<evidence type="ECO:0000256" key="6">
    <source>
        <dbReference type="ARBA" id="ARBA00022801"/>
    </source>
</evidence>
<dbReference type="GO" id="GO:0043571">
    <property type="term" value="P:maintenance of CRISPR repeat elements"/>
    <property type="evidence" value="ECO:0007669"/>
    <property type="project" value="UniProtKB-UniRule"/>
</dbReference>
<dbReference type="Proteomes" id="UP000230837">
    <property type="component" value="Unassembled WGS sequence"/>
</dbReference>
<dbReference type="EMBL" id="PFHR01000199">
    <property type="protein sequence ID" value="PIW96677.1"/>
    <property type="molecule type" value="Genomic_DNA"/>
</dbReference>
<evidence type="ECO:0000313" key="10">
    <source>
        <dbReference type="EMBL" id="PIW96677.1"/>
    </source>
</evidence>
<keyword evidence="5 9" id="KW-0255">Endonuclease</keyword>
<keyword evidence="6 9" id="KW-0378">Hydrolase</keyword>
<keyword evidence="7 9" id="KW-0460">Magnesium</keyword>
<dbReference type="Gene3D" id="3.30.70.240">
    <property type="match status" value="1"/>
</dbReference>
<dbReference type="AlphaFoldDB" id="A0A2M7IN18"/>
<comment type="function">
    <text evidence="9">CRISPR (clustered regularly interspaced short palindromic repeat), is an adaptive immune system that provides protection against mobile genetic elements (viruses, transposable elements and conjugative plasmids). CRISPR clusters contain sequences complementary to antecedent mobile elements and target invading nucleic acids. CRISPR clusters are transcribed and processed into CRISPR RNA (crRNA). Functions as a ssRNA-specific endoribonuclease. Involved in the integration of spacer DNA into the CRISPR cassette.</text>
</comment>
<evidence type="ECO:0000313" key="11">
    <source>
        <dbReference type="Proteomes" id="UP000230837"/>
    </source>
</evidence>
<feature type="binding site" evidence="9">
    <location>
        <position position="7"/>
    </location>
    <ligand>
        <name>Mg(2+)</name>
        <dbReference type="ChEBI" id="CHEBI:18420"/>
        <note>catalytic</note>
    </ligand>
</feature>
<name>A0A2M7IN18_9BACT</name>
<keyword evidence="4 9" id="KW-0479">Metal-binding</keyword>
<dbReference type="GO" id="GO:0004521">
    <property type="term" value="F:RNA endonuclease activity"/>
    <property type="evidence" value="ECO:0007669"/>
    <property type="project" value="InterPro"/>
</dbReference>
<comment type="cofactor">
    <cofactor evidence="1 9">
        <name>Mg(2+)</name>
        <dbReference type="ChEBI" id="CHEBI:18420"/>
    </cofactor>
</comment>
<dbReference type="PANTHER" id="PTHR34405:SF3">
    <property type="entry name" value="CRISPR-ASSOCIATED ENDORIBONUCLEASE CAS2 3"/>
    <property type="match status" value="1"/>
</dbReference>
<evidence type="ECO:0000256" key="9">
    <source>
        <dbReference type="HAMAP-Rule" id="MF_01471"/>
    </source>
</evidence>
<dbReference type="GO" id="GO:0046872">
    <property type="term" value="F:metal ion binding"/>
    <property type="evidence" value="ECO:0007669"/>
    <property type="project" value="UniProtKB-UniRule"/>
</dbReference>
<gene>
    <name evidence="9 10" type="primary">cas2</name>
    <name evidence="10" type="ORF">COZ82_03750</name>
</gene>
<evidence type="ECO:0000256" key="2">
    <source>
        <dbReference type="ARBA" id="ARBA00009959"/>
    </source>
</evidence>
<reference evidence="11" key="1">
    <citation type="submission" date="2017-09" db="EMBL/GenBank/DDBJ databases">
        <title>Depth-based differentiation of microbial function through sediment-hosted aquifers and enrichment of novel symbionts in the deep terrestrial subsurface.</title>
        <authorList>
            <person name="Probst A.J."/>
            <person name="Ladd B."/>
            <person name="Jarett J.K."/>
            <person name="Geller-Mcgrath D.E."/>
            <person name="Sieber C.M.K."/>
            <person name="Emerson J.B."/>
            <person name="Anantharaman K."/>
            <person name="Thomas B.C."/>
            <person name="Malmstrom R."/>
            <person name="Stieglmeier M."/>
            <person name="Klingl A."/>
            <person name="Woyke T."/>
            <person name="Ryan C.M."/>
            <person name="Banfield J.F."/>
        </authorList>
    </citation>
    <scope>NUCLEOTIDE SEQUENCE [LARGE SCALE GENOMIC DNA]</scope>
</reference>
<accession>A0A2M7IN18</accession>
<comment type="caution">
    <text evidence="10">The sequence shown here is derived from an EMBL/GenBank/DDBJ whole genome shotgun (WGS) entry which is preliminary data.</text>
</comment>
<evidence type="ECO:0000256" key="7">
    <source>
        <dbReference type="ARBA" id="ARBA00022842"/>
    </source>
</evidence>
<protein>
    <recommendedName>
        <fullName evidence="9">CRISPR-associated endoribonuclease Cas2</fullName>
        <ecNumber evidence="9">3.1.-.-</ecNumber>
    </recommendedName>
</protein>
<dbReference type="HAMAP" id="MF_01471">
    <property type="entry name" value="Cas2"/>
    <property type="match status" value="1"/>
</dbReference>
<evidence type="ECO:0000256" key="4">
    <source>
        <dbReference type="ARBA" id="ARBA00022723"/>
    </source>
</evidence>
<comment type="subunit">
    <text evidence="9">Homodimer, forms a heterotetramer with a Cas1 homodimer.</text>
</comment>
<evidence type="ECO:0000256" key="8">
    <source>
        <dbReference type="ARBA" id="ARBA00023118"/>
    </source>
</evidence>
<sequence>MIMLSYDISNNKVRTKFSKFLKRFGRRVQCSVFEINNSQRVLQNILKEIELVYKKKFTGADSVLIFQIGEADKRKIIRYGYAKNEESEIVIFS</sequence>
<comment type="similarity">
    <text evidence="2 9">Belongs to the CRISPR-associated endoribonuclease Cas2 protein family.</text>
</comment>
<evidence type="ECO:0000256" key="5">
    <source>
        <dbReference type="ARBA" id="ARBA00022759"/>
    </source>
</evidence>
<organism evidence="10 11">
    <name type="scientific">Candidatus Kaiserbacteria bacterium CG_4_8_14_3_um_filter_38_9</name>
    <dbReference type="NCBI Taxonomy" id="1974599"/>
    <lineage>
        <taxon>Bacteria</taxon>
        <taxon>Candidatus Kaiseribacteriota</taxon>
    </lineage>
</organism>
<proteinExistence type="inferred from homology"/>
<dbReference type="GO" id="GO:0051607">
    <property type="term" value="P:defense response to virus"/>
    <property type="evidence" value="ECO:0007669"/>
    <property type="project" value="UniProtKB-UniRule"/>
</dbReference>
<dbReference type="NCBIfam" id="TIGR01573">
    <property type="entry name" value="cas2"/>
    <property type="match status" value="1"/>
</dbReference>
<dbReference type="Pfam" id="PF09827">
    <property type="entry name" value="CRISPR_Cas2"/>
    <property type="match status" value="1"/>
</dbReference>
<dbReference type="InterPro" id="IPR019199">
    <property type="entry name" value="Virulence_VapD/CRISPR_Cas2"/>
</dbReference>
<dbReference type="PANTHER" id="PTHR34405">
    <property type="entry name" value="CRISPR-ASSOCIATED ENDORIBONUCLEASE CAS2"/>
    <property type="match status" value="1"/>
</dbReference>
<keyword evidence="3 9" id="KW-0540">Nuclease</keyword>
<dbReference type="GO" id="GO:0016787">
    <property type="term" value="F:hydrolase activity"/>
    <property type="evidence" value="ECO:0007669"/>
    <property type="project" value="UniProtKB-KW"/>
</dbReference>
<dbReference type="SUPFAM" id="SSF143430">
    <property type="entry name" value="TTP0101/SSO1404-like"/>
    <property type="match status" value="1"/>
</dbReference>
<keyword evidence="8 9" id="KW-0051">Antiviral defense</keyword>
<dbReference type="InterPro" id="IPR021127">
    <property type="entry name" value="CRISPR_associated_Cas2"/>
</dbReference>